<dbReference type="Pfam" id="PF00561">
    <property type="entry name" value="Abhydrolase_1"/>
    <property type="match status" value="1"/>
</dbReference>
<keyword evidence="4" id="KW-1185">Reference proteome</keyword>
<keyword evidence="3" id="KW-0378">Hydrolase</keyword>
<evidence type="ECO:0000256" key="1">
    <source>
        <dbReference type="SAM" id="MobiDB-lite"/>
    </source>
</evidence>
<dbReference type="PANTHER" id="PTHR43689">
    <property type="entry name" value="HYDROLASE"/>
    <property type="match status" value="1"/>
</dbReference>
<dbReference type="InterPro" id="IPR029058">
    <property type="entry name" value="AB_hydrolase_fold"/>
</dbReference>
<evidence type="ECO:0000313" key="4">
    <source>
        <dbReference type="Proteomes" id="UP000324324"/>
    </source>
</evidence>
<proteinExistence type="predicted"/>
<evidence type="ECO:0000313" key="3">
    <source>
        <dbReference type="EMBL" id="KAA6129344.1"/>
    </source>
</evidence>
<reference evidence="3 4" key="1">
    <citation type="submission" date="2019-09" db="EMBL/GenBank/DDBJ databases">
        <title>Isolation of a novel species in the genus Cupriavidus from patients with sepsis using whole genome sequencing.</title>
        <authorList>
            <person name="Kweon O.J."/>
            <person name="Lee M.-K."/>
        </authorList>
    </citation>
    <scope>NUCLEOTIDE SEQUENCE [LARGE SCALE GENOMIC DNA]</scope>
    <source>
        <strain evidence="3 4">MKL-01</strain>
    </source>
</reference>
<dbReference type="AlphaFoldDB" id="A0A5M8B8N8"/>
<protein>
    <submittedName>
        <fullName evidence="3">Alpha/beta fold hydrolase</fullName>
    </submittedName>
</protein>
<organism evidence="3 4">
    <name type="scientific">Cupriavidus cauae</name>
    <dbReference type="NCBI Taxonomy" id="2608999"/>
    <lineage>
        <taxon>Bacteria</taxon>
        <taxon>Pseudomonadati</taxon>
        <taxon>Pseudomonadota</taxon>
        <taxon>Betaproteobacteria</taxon>
        <taxon>Burkholderiales</taxon>
        <taxon>Burkholderiaceae</taxon>
        <taxon>Cupriavidus</taxon>
    </lineage>
</organism>
<dbReference type="EMBL" id="VWRN01000019">
    <property type="protein sequence ID" value="KAA6129344.1"/>
    <property type="molecule type" value="Genomic_DNA"/>
</dbReference>
<feature type="compositionally biased region" description="Basic and acidic residues" evidence="1">
    <location>
        <begin position="297"/>
        <end position="315"/>
    </location>
</feature>
<accession>A0A5M8B8N8</accession>
<feature type="domain" description="AB hydrolase-1" evidence="2">
    <location>
        <begin position="72"/>
        <end position="188"/>
    </location>
</feature>
<feature type="region of interest" description="Disordered" evidence="1">
    <location>
        <begin position="290"/>
        <end position="315"/>
    </location>
</feature>
<dbReference type="Proteomes" id="UP000324324">
    <property type="component" value="Unassembled WGS sequence"/>
</dbReference>
<name>A0A5M8B8N8_9BURK</name>
<sequence>MAWRRLRWQTASALFPEQTARAFERAWFGVPDANVDAAGQAFLAGARADWALVTGGGATRRVRVYRWHGEGPAVLLAHGWGGNAAHWQALVPALLAAGHRVVAFDALSHGASDAGALGPGQSSLIEMSRALLAAAWHAGPIHAVVAHSLGSAAAALALREGLPAAAAVLIGAPADMRHASATLAWQLGVAPAVLARVQRNSEQWLGMPWGAFNVPDIGRCRPVPPTLVVHDRHDKEVRWEDGAAIAGSWPGATLLTTEGLGHRRILRDAGVIDQVVAFLAQRLSSRGAPAAAIPPQHAERTVRSAVRTEDLGVAR</sequence>
<dbReference type="SUPFAM" id="SSF53474">
    <property type="entry name" value="alpha/beta-Hydrolases"/>
    <property type="match status" value="1"/>
</dbReference>
<dbReference type="Gene3D" id="3.40.50.1820">
    <property type="entry name" value="alpha/beta hydrolase"/>
    <property type="match status" value="1"/>
</dbReference>
<comment type="caution">
    <text evidence="3">The sequence shown here is derived from an EMBL/GenBank/DDBJ whole genome shotgun (WGS) entry which is preliminary data.</text>
</comment>
<dbReference type="PANTHER" id="PTHR43689:SF8">
    <property type="entry name" value="ALPHA_BETA-HYDROLASES SUPERFAMILY PROTEIN"/>
    <property type="match status" value="1"/>
</dbReference>
<evidence type="ECO:0000259" key="2">
    <source>
        <dbReference type="Pfam" id="PF00561"/>
    </source>
</evidence>
<dbReference type="GO" id="GO:0016787">
    <property type="term" value="F:hydrolase activity"/>
    <property type="evidence" value="ECO:0007669"/>
    <property type="project" value="UniProtKB-KW"/>
</dbReference>
<dbReference type="InterPro" id="IPR000073">
    <property type="entry name" value="AB_hydrolase_1"/>
</dbReference>
<gene>
    <name evidence="3" type="ORF">F1599_06110</name>
</gene>